<dbReference type="InterPro" id="IPR006913">
    <property type="entry name" value="CENP-V/GFA"/>
</dbReference>
<name>A2S8S7_BURM9</name>
<gene>
    <name evidence="6" type="ordered locus">BMA10229_A2384</name>
</gene>
<dbReference type="Gene3D" id="2.170.150.70">
    <property type="match status" value="1"/>
</dbReference>
<dbReference type="SUPFAM" id="SSF51316">
    <property type="entry name" value="Mss4-like"/>
    <property type="match status" value="1"/>
</dbReference>
<dbReference type="InterPro" id="IPR011057">
    <property type="entry name" value="Mss4-like_sf"/>
</dbReference>
<evidence type="ECO:0000256" key="4">
    <source>
        <dbReference type="SAM" id="MobiDB-lite"/>
    </source>
</evidence>
<protein>
    <recommendedName>
        <fullName evidence="5">CENP-V/GFA domain-containing protein</fullName>
    </recommendedName>
</protein>
<feature type="region of interest" description="Disordered" evidence="4">
    <location>
        <begin position="23"/>
        <end position="42"/>
    </location>
</feature>
<accession>A2S8S7</accession>
<evidence type="ECO:0000313" key="6">
    <source>
        <dbReference type="EMBL" id="ABN02592.1"/>
    </source>
</evidence>
<evidence type="ECO:0000256" key="2">
    <source>
        <dbReference type="ARBA" id="ARBA00022723"/>
    </source>
</evidence>
<dbReference type="PROSITE" id="PS51891">
    <property type="entry name" value="CENP_V_GFA"/>
    <property type="match status" value="1"/>
</dbReference>
<dbReference type="EMBL" id="CP000546">
    <property type="protein sequence ID" value="ABN02592.1"/>
    <property type="molecule type" value="Genomic_DNA"/>
</dbReference>
<dbReference type="PANTHER" id="PTHR28620:SF1">
    <property type="entry name" value="CENP-V_GFA DOMAIN-CONTAINING PROTEIN"/>
    <property type="match status" value="1"/>
</dbReference>
<evidence type="ECO:0000313" key="7">
    <source>
        <dbReference type="Proteomes" id="UP000002283"/>
    </source>
</evidence>
<feature type="domain" description="CENP-V/GFA" evidence="5">
    <location>
        <begin position="100"/>
        <end position="208"/>
    </location>
</feature>
<evidence type="ECO:0000259" key="5">
    <source>
        <dbReference type="PROSITE" id="PS51891"/>
    </source>
</evidence>
<organism evidence="6 7">
    <name type="scientific">Burkholderia mallei (strain NCTC 10229)</name>
    <dbReference type="NCBI Taxonomy" id="412022"/>
    <lineage>
        <taxon>Bacteria</taxon>
        <taxon>Pseudomonadati</taxon>
        <taxon>Pseudomonadota</taxon>
        <taxon>Betaproteobacteria</taxon>
        <taxon>Burkholderiales</taxon>
        <taxon>Burkholderiaceae</taxon>
        <taxon>Burkholderia</taxon>
        <taxon>pseudomallei group</taxon>
    </lineage>
</organism>
<dbReference type="HOGENOM" id="CLU_055491_7_4_4"/>
<dbReference type="GO" id="GO:0016846">
    <property type="term" value="F:carbon-sulfur lyase activity"/>
    <property type="evidence" value="ECO:0007669"/>
    <property type="project" value="InterPro"/>
</dbReference>
<reference evidence="6 7" key="1">
    <citation type="submission" date="2007-01" db="EMBL/GenBank/DDBJ databases">
        <authorList>
            <person name="DeShazer D."/>
            <person name="Woods D.E."/>
            <person name="Nierman W.C."/>
        </authorList>
    </citation>
    <scope>NUCLEOTIDE SEQUENCE [LARGE SCALE GENOMIC DNA]</scope>
    <source>
        <strain evidence="6 7">NCTC 10229</strain>
    </source>
</reference>
<keyword evidence="2" id="KW-0479">Metal-binding</keyword>
<keyword evidence="3" id="KW-0862">Zinc</keyword>
<dbReference type="Pfam" id="PF04828">
    <property type="entry name" value="GFA"/>
    <property type="match status" value="1"/>
</dbReference>
<evidence type="ECO:0000256" key="3">
    <source>
        <dbReference type="ARBA" id="ARBA00022833"/>
    </source>
</evidence>
<evidence type="ECO:0000256" key="1">
    <source>
        <dbReference type="ARBA" id="ARBA00005495"/>
    </source>
</evidence>
<proteinExistence type="inferred from homology"/>
<dbReference type="GO" id="GO:0046872">
    <property type="term" value="F:metal ion binding"/>
    <property type="evidence" value="ECO:0007669"/>
    <property type="project" value="UniProtKB-KW"/>
</dbReference>
<dbReference type="Proteomes" id="UP000002283">
    <property type="component" value="Chromosome I"/>
</dbReference>
<dbReference type="KEGG" id="bml:BMA10229_A2384"/>
<dbReference type="InterPro" id="IPR052355">
    <property type="entry name" value="CENP-V-like"/>
</dbReference>
<dbReference type="AlphaFoldDB" id="A2S8S7"/>
<sequence length="212" mass="22512">MYRGGMATGVSVGTSVDTSVGVSAARASAHRPEKRGQWRRGSRIGCDLSPGHAHALAAGAPPGGCDSPGRALPYATGRAFGCGRPASPHRNRSKEATMLYTGSCHCGKVRFEVEGEIDGACACNCSMCARKGSLLWFVPRDALRLQTPDEDIATYLFNKHVIRHRFCPTCGIHPFAEGTDPKGNAMAAVNLRCVDGVDLDALSVRHFDGRAL</sequence>
<comment type="similarity">
    <text evidence="1">Belongs to the Gfa family.</text>
</comment>
<dbReference type="PANTHER" id="PTHR28620">
    <property type="entry name" value="CENTROMERE PROTEIN V"/>
    <property type="match status" value="1"/>
</dbReference>